<dbReference type="SMART" id="SM00456">
    <property type="entry name" value="WW"/>
    <property type="match status" value="1"/>
</dbReference>
<dbReference type="GO" id="GO:0140938">
    <property type="term" value="F:histone H3 methyltransferase activity"/>
    <property type="evidence" value="ECO:0007669"/>
    <property type="project" value="UniProtKB-ARBA"/>
</dbReference>
<gene>
    <name evidence="13" type="ORF">GCK32_002818</name>
</gene>
<keyword evidence="7" id="KW-0539">Nucleus</keyword>
<feature type="region of interest" description="Disordered" evidence="8">
    <location>
        <begin position="762"/>
        <end position="819"/>
    </location>
</feature>
<feature type="region of interest" description="Disordered" evidence="8">
    <location>
        <begin position="1057"/>
        <end position="1082"/>
    </location>
</feature>
<feature type="compositionally biased region" description="Acidic residues" evidence="8">
    <location>
        <begin position="21"/>
        <end position="38"/>
    </location>
</feature>
<dbReference type="InterPro" id="IPR001202">
    <property type="entry name" value="WW_dom"/>
</dbReference>
<dbReference type="InterPro" id="IPR006560">
    <property type="entry name" value="AWS_dom"/>
</dbReference>
<feature type="compositionally biased region" description="Pro residues" evidence="8">
    <location>
        <begin position="1012"/>
        <end position="1028"/>
    </location>
</feature>
<evidence type="ECO:0000256" key="2">
    <source>
        <dbReference type="ARBA" id="ARBA00004286"/>
    </source>
</evidence>
<evidence type="ECO:0000256" key="4">
    <source>
        <dbReference type="ARBA" id="ARBA00022603"/>
    </source>
</evidence>
<keyword evidence="3" id="KW-0158">Chromosome</keyword>
<evidence type="ECO:0000259" key="12">
    <source>
        <dbReference type="PROSITE" id="PS51215"/>
    </source>
</evidence>
<dbReference type="GO" id="GO:0005634">
    <property type="term" value="C:nucleus"/>
    <property type="evidence" value="ECO:0007669"/>
    <property type="project" value="UniProtKB-SubCell"/>
</dbReference>
<feature type="compositionally biased region" description="Acidic residues" evidence="8">
    <location>
        <begin position="143"/>
        <end position="157"/>
    </location>
</feature>
<dbReference type="AlphaFoldDB" id="A0AAN8FWR7"/>
<accession>A0AAN8FWR7</accession>
<keyword evidence="4" id="KW-0489">Methyltransferase</keyword>
<feature type="domain" description="Post-SET" evidence="11">
    <location>
        <begin position="499"/>
        <end position="515"/>
    </location>
</feature>
<protein>
    <recommendedName>
        <fullName evidence="15">Histone-lysine N-methyltransferase</fullName>
    </recommendedName>
</protein>
<evidence type="ECO:0000313" key="13">
    <source>
        <dbReference type="EMBL" id="KAK5971918.1"/>
    </source>
</evidence>
<keyword evidence="6" id="KW-0949">S-adenosyl-L-methionine</keyword>
<proteinExistence type="predicted"/>
<evidence type="ECO:0000256" key="3">
    <source>
        <dbReference type="ARBA" id="ARBA00022454"/>
    </source>
</evidence>
<evidence type="ECO:0000256" key="1">
    <source>
        <dbReference type="ARBA" id="ARBA00004123"/>
    </source>
</evidence>
<feature type="domain" description="WW" evidence="9">
    <location>
        <begin position="1035"/>
        <end position="1062"/>
    </location>
</feature>
<dbReference type="GO" id="GO:0005694">
    <property type="term" value="C:chromosome"/>
    <property type="evidence" value="ECO:0007669"/>
    <property type="project" value="UniProtKB-SubCell"/>
</dbReference>
<dbReference type="Proteomes" id="UP001331761">
    <property type="component" value="Unassembled WGS sequence"/>
</dbReference>
<comment type="subcellular location">
    <subcellularLocation>
        <location evidence="2">Chromosome</location>
    </subcellularLocation>
    <subcellularLocation>
        <location evidence="1">Nucleus</location>
    </subcellularLocation>
</comment>
<feature type="compositionally biased region" description="Basic and acidic residues" evidence="8">
    <location>
        <begin position="780"/>
        <end position="797"/>
    </location>
</feature>
<dbReference type="Gene3D" id="2.170.270.10">
    <property type="entry name" value="SET domain"/>
    <property type="match status" value="1"/>
</dbReference>
<evidence type="ECO:0000256" key="7">
    <source>
        <dbReference type="ARBA" id="ARBA00023242"/>
    </source>
</evidence>
<dbReference type="InterPro" id="IPR003616">
    <property type="entry name" value="Post-SET_dom"/>
</dbReference>
<dbReference type="PROSITE" id="PS50280">
    <property type="entry name" value="SET"/>
    <property type="match status" value="1"/>
</dbReference>
<evidence type="ECO:0008006" key="15">
    <source>
        <dbReference type="Google" id="ProtNLM"/>
    </source>
</evidence>
<name>A0AAN8FWR7_TRICO</name>
<feature type="domain" description="SET" evidence="10">
    <location>
        <begin position="370"/>
        <end position="492"/>
    </location>
</feature>
<dbReference type="PANTHER" id="PTHR22884">
    <property type="entry name" value="SET DOMAIN PROTEINS"/>
    <property type="match status" value="1"/>
</dbReference>
<feature type="domain" description="AWS" evidence="12">
    <location>
        <begin position="320"/>
        <end position="368"/>
    </location>
</feature>
<dbReference type="CDD" id="cd00201">
    <property type="entry name" value="WW"/>
    <property type="match status" value="1"/>
</dbReference>
<dbReference type="InterPro" id="IPR001214">
    <property type="entry name" value="SET_dom"/>
</dbReference>
<sequence>MDGSPSSKDGRAVILNHNGLEDEEEHDVVDSGSEDEESPPQLVFTDGSCSDSQLSHDSADNSPYPYKTTEELRATSPQDSVLNELDTNKDCLVDVSVVEADTILQLGTDVEDENSVPGVDAIEKDTVAEIVPSTSFSPALEREEVDMEVSSGDEIDEEPRPAQDFQAKYEEKRRIEENIQALMKEFERKRLEEKARKAAEADAAAALERALSNVVSTTSEVSSMSEVGPTTAHKSTEQNSIVRSSDHIVRGPSTPSGSPMLTETGSDLPQSSTLEEPHLVGSEKESIDCELPSSSVEVPPVPTYEEIEQCIYKVDNKKKAMSLMCFCRGNNLDCSDSRCDNRAMFTECPKNCLGKGKDCGNRRFAKREYAAVQAFYTGPNKGFGVQAVAPIKKGQFIIEYVGEVVSSEEFAKRLRRYGRDPSHTHHYMFEIGSMIIDATKKGNCSRFMNHSCEPNAVCEKWYVPRTPCAIDRIGFFAKRDIELGEEITFDYQFENYGREAQRCFCGAASCTGWIGKPPEMLEEDMADEEIESPSDETEESGDEDIKLTERVVMRRKKVHRYTPHDNVTVAEVEKRLGKALETGCRNKTHVLGWIKLMAEMSLIKTEHGIIQSMCRIVEAISSVDTSLQHIFVANGLPSIFKSWLRTSNIQCLTREDLELKHCIIRSLLSMQSCAEAINARAPDLLTMVTDLVVMPTPHVLSVRDAMDDIIHQLCNDSQSVEINRFHESLELRFERVRNAAIRLQAVLQQHVNYRIPKKKANVLSTTSSGGRLPGENDGGADSRDEQGRMFPYRDQDRPLGSTGSMLHRPNGGLGSGRPRLRVSRWSADYRPSKRIRSASREGNEECVIRCRITPNVTQTTIESARPPSMKRNCPSIDDPPIIVTTVLPNWTRQTVATNIPPPPPPHILSPAPIVVPPPPPPAIPQVYPPAVPYYDYGPFTGLPVPNVATYQASYDYSRAQVDEFDPEEYRNYYQSCDVPMLQTRLQSLMKEMSILQSILDQKTAEKEVQAPVAPPTPLPPTPKTPPPPPHKEYLWRKAVDEDGAKYYYHKETRESVWELPDGEESDPGERTPTRMPDTSGCGNDIESENVELNKQHDGLLSRWSAICSPQVSTSNTAQSSTPVIPAQANQAVNGLPKTEKKPDRDRRVWEKFGNEADRKRAKKLMSEIEKTVGPIIVRHIGHRDDATKKRRDWIIKQVSKEMLKRESERVDFNFTLTEKGAKRVTDYADAFIKRKCAKEPKDLWKGYDGSP</sequence>
<keyword evidence="14" id="KW-1185">Reference proteome</keyword>
<comment type="caution">
    <text evidence="13">The sequence shown here is derived from an EMBL/GenBank/DDBJ whole genome shotgun (WGS) entry which is preliminary data.</text>
</comment>
<organism evidence="13 14">
    <name type="scientific">Trichostrongylus colubriformis</name>
    <name type="common">Black scour worm</name>
    <dbReference type="NCBI Taxonomy" id="6319"/>
    <lineage>
        <taxon>Eukaryota</taxon>
        <taxon>Metazoa</taxon>
        <taxon>Ecdysozoa</taxon>
        <taxon>Nematoda</taxon>
        <taxon>Chromadorea</taxon>
        <taxon>Rhabditida</taxon>
        <taxon>Rhabditina</taxon>
        <taxon>Rhabditomorpha</taxon>
        <taxon>Strongyloidea</taxon>
        <taxon>Trichostrongylidae</taxon>
        <taxon>Trichostrongylus</taxon>
    </lineage>
</organism>
<feature type="region of interest" description="Disordered" evidence="8">
    <location>
        <begin position="1005"/>
        <end position="1033"/>
    </location>
</feature>
<evidence type="ECO:0000259" key="9">
    <source>
        <dbReference type="PROSITE" id="PS50020"/>
    </source>
</evidence>
<dbReference type="SMART" id="SM00508">
    <property type="entry name" value="PostSET"/>
    <property type="match status" value="1"/>
</dbReference>
<evidence type="ECO:0000259" key="10">
    <source>
        <dbReference type="PROSITE" id="PS50280"/>
    </source>
</evidence>
<feature type="region of interest" description="Disordered" evidence="8">
    <location>
        <begin position="1"/>
        <end position="79"/>
    </location>
</feature>
<evidence type="ECO:0000259" key="11">
    <source>
        <dbReference type="PROSITE" id="PS50868"/>
    </source>
</evidence>
<dbReference type="GO" id="GO:0016279">
    <property type="term" value="F:protein-lysine N-methyltransferase activity"/>
    <property type="evidence" value="ECO:0007669"/>
    <property type="project" value="UniProtKB-ARBA"/>
</dbReference>
<feature type="compositionally biased region" description="Polar residues" evidence="8">
    <location>
        <begin position="47"/>
        <end position="56"/>
    </location>
</feature>
<feature type="region of interest" description="Disordered" evidence="8">
    <location>
        <begin position="132"/>
        <end position="169"/>
    </location>
</feature>
<dbReference type="InterPro" id="IPR036020">
    <property type="entry name" value="WW_dom_sf"/>
</dbReference>
<evidence type="ECO:0000256" key="8">
    <source>
        <dbReference type="SAM" id="MobiDB-lite"/>
    </source>
</evidence>
<dbReference type="SUPFAM" id="SSF51045">
    <property type="entry name" value="WW domain"/>
    <property type="match status" value="1"/>
</dbReference>
<feature type="compositionally biased region" description="Basic and acidic residues" evidence="8">
    <location>
        <begin position="275"/>
        <end position="287"/>
    </location>
</feature>
<evidence type="ECO:0000313" key="14">
    <source>
        <dbReference type="Proteomes" id="UP001331761"/>
    </source>
</evidence>
<dbReference type="Pfam" id="PF00397">
    <property type="entry name" value="WW"/>
    <property type="match status" value="1"/>
</dbReference>
<dbReference type="EMBL" id="WIXE01017213">
    <property type="protein sequence ID" value="KAK5971918.1"/>
    <property type="molecule type" value="Genomic_DNA"/>
</dbReference>
<dbReference type="InterPro" id="IPR050777">
    <property type="entry name" value="SET2_Histone-Lys_MeTrsfase"/>
</dbReference>
<dbReference type="PROSITE" id="PS51215">
    <property type="entry name" value="AWS"/>
    <property type="match status" value="1"/>
</dbReference>
<dbReference type="PROSITE" id="PS50868">
    <property type="entry name" value="POST_SET"/>
    <property type="match status" value="1"/>
</dbReference>
<dbReference type="Gene3D" id="2.20.70.10">
    <property type="match status" value="1"/>
</dbReference>
<dbReference type="PROSITE" id="PS50020">
    <property type="entry name" value="WW_DOMAIN_2"/>
    <property type="match status" value="1"/>
</dbReference>
<evidence type="ECO:0000256" key="5">
    <source>
        <dbReference type="ARBA" id="ARBA00022679"/>
    </source>
</evidence>
<reference evidence="13 14" key="1">
    <citation type="submission" date="2019-10" db="EMBL/GenBank/DDBJ databases">
        <title>Assembly and Annotation for the nematode Trichostrongylus colubriformis.</title>
        <authorList>
            <person name="Martin J."/>
        </authorList>
    </citation>
    <scope>NUCLEOTIDE SEQUENCE [LARGE SCALE GENOMIC DNA]</scope>
    <source>
        <strain evidence="13">G859</strain>
        <tissue evidence="13">Whole worm</tissue>
    </source>
</reference>
<dbReference type="SUPFAM" id="SSF82199">
    <property type="entry name" value="SET domain"/>
    <property type="match status" value="1"/>
</dbReference>
<feature type="compositionally biased region" description="Polar residues" evidence="8">
    <location>
        <begin position="253"/>
        <end position="274"/>
    </location>
</feature>
<dbReference type="GO" id="GO:0032259">
    <property type="term" value="P:methylation"/>
    <property type="evidence" value="ECO:0007669"/>
    <property type="project" value="UniProtKB-KW"/>
</dbReference>
<dbReference type="InterPro" id="IPR046341">
    <property type="entry name" value="SET_dom_sf"/>
</dbReference>
<feature type="region of interest" description="Disordered" evidence="8">
    <location>
        <begin position="222"/>
        <end position="295"/>
    </location>
</feature>
<dbReference type="SMART" id="SM00317">
    <property type="entry name" value="SET"/>
    <property type="match status" value="1"/>
</dbReference>
<keyword evidence="5" id="KW-0808">Transferase</keyword>
<dbReference type="Pfam" id="PF00856">
    <property type="entry name" value="SET"/>
    <property type="match status" value="1"/>
</dbReference>
<evidence type="ECO:0000256" key="6">
    <source>
        <dbReference type="ARBA" id="ARBA00022691"/>
    </source>
</evidence>
<dbReference type="SMART" id="SM00570">
    <property type="entry name" value="AWS"/>
    <property type="match status" value="1"/>
</dbReference>